<evidence type="ECO:0000256" key="10">
    <source>
        <dbReference type="RuleBase" id="RU003983"/>
    </source>
</evidence>
<dbReference type="KEGG" id="haly:HYG82_05590"/>
<dbReference type="Proteomes" id="UP000509241">
    <property type="component" value="Chromosome"/>
</dbReference>
<dbReference type="GO" id="GO:0006508">
    <property type="term" value="P:proteolysis"/>
    <property type="evidence" value="ECO:0007669"/>
    <property type="project" value="UniProtKB-KW"/>
</dbReference>
<dbReference type="InterPro" id="IPR050083">
    <property type="entry name" value="HtpX_protease"/>
</dbReference>
<keyword evidence="3 11" id="KW-0812">Transmembrane</keyword>
<evidence type="ECO:0000256" key="5">
    <source>
        <dbReference type="ARBA" id="ARBA00022801"/>
    </source>
</evidence>
<gene>
    <name evidence="13" type="ORF">HYG82_05590</name>
</gene>
<dbReference type="AlphaFoldDB" id="A0A7D5GKC3"/>
<evidence type="ECO:0000259" key="12">
    <source>
        <dbReference type="Pfam" id="PF01435"/>
    </source>
</evidence>
<feature type="transmembrane region" description="Helical" evidence="11">
    <location>
        <begin position="159"/>
        <end position="178"/>
    </location>
</feature>
<keyword evidence="6 10" id="KW-0862">Zinc</keyword>
<dbReference type="Gene3D" id="3.30.2010.10">
    <property type="entry name" value="Metalloproteases ('zincins'), catalytic domain"/>
    <property type="match status" value="1"/>
</dbReference>
<keyword evidence="8 10" id="KW-0482">Metalloprotease</keyword>
<reference evidence="13 14" key="1">
    <citation type="submission" date="2020-07" db="EMBL/GenBank/DDBJ databases">
        <authorList>
            <person name="Cui H."/>
        </authorList>
    </citation>
    <scope>NUCLEOTIDE SEQUENCE [LARGE SCALE GENOMIC DNA]</scope>
    <source>
        <strain evidence="13 14">YPL8</strain>
    </source>
</reference>
<dbReference type="InterPro" id="IPR001915">
    <property type="entry name" value="Peptidase_M48"/>
</dbReference>
<dbReference type="OrthoDB" id="186977at2157"/>
<keyword evidence="7 11" id="KW-1133">Transmembrane helix</keyword>
<dbReference type="EMBL" id="CP058601">
    <property type="protein sequence ID" value="QLG51147.1"/>
    <property type="molecule type" value="Genomic_DNA"/>
</dbReference>
<evidence type="ECO:0000256" key="3">
    <source>
        <dbReference type="ARBA" id="ARBA00022692"/>
    </source>
</evidence>
<evidence type="ECO:0000313" key="14">
    <source>
        <dbReference type="Proteomes" id="UP000509241"/>
    </source>
</evidence>
<dbReference type="PANTHER" id="PTHR43221:SF2">
    <property type="entry name" value="PROTEASE HTPX HOMOLOG"/>
    <property type="match status" value="1"/>
</dbReference>
<comment type="similarity">
    <text evidence="10">Belongs to the peptidase M48 family.</text>
</comment>
<proteinExistence type="inferred from homology"/>
<evidence type="ECO:0000256" key="4">
    <source>
        <dbReference type="ARBA" id="ARBA00022723"/>
    </source>
</evidence>
<protein>
    <submittedName>
        <fullName evidence="13">M48 family metalloprotease</fullName>
    </submittedName>
</protein>
<evidence type="ECO:0000256" key="11">
    <source>
        <dbReference type="SAM" id="Phobius"/>
    </source>
</evidence>
<organism evidence="13 14">
    <name type="scientific">Natrinema halophilum</name>
    <dbReference type="NCBI Taxonomy" id="1699371"/>
    <lineage>
        <taxon>Archaea</taxon>
        <taxon>Methanobacteriati</taxon>
        <taxon>Methanobacteriota</taxon>
        <taxon>Stenosarchaea group</taxon>
        <taxon>Halobacteria</taxon>
        <taxon>Halobacteriales</taxon>
        <taxon>Natrialbaceae</taxon>
        <taxon>Natrinema</taxon>
    </lineage>
</organism>
<sequence>MALVGLLLLLWYFGLAVASYWVLSVLRVSAPDPGVTLLLLLGTAVVGGVLSYRLGTRQLLSRLEAVELPRSHAPAFYRHLDRLESRMDVDSPSVLIARLPMPNAFALGTGRNGVIVLDRSLLRLLSLDELEALVAHELAHLESHDALVQTLAYSIFRTAAGLVFFLFAPLLLPIAGIARSVAWMRGNPQSWSETVFGRLLRVFEGGILVALVVLTLVARAHSRRREYAADERATEVTGNPLALARALRTIERASVPYQGLLATLYVHTEADTLSRLLATHPSTDERIDRLIDREQTDHNEPMRPIE</sequence>
<dbReference type="Pfam" id="PF01435">
    <property type="entry name" value="Peptidase_M48"/>
    <property type="match status" value="1"/>
</dbReference>
<accession>A0A7D5GKC3</accession>
<feature type="domain" description="Peptidase M48" evidence="12">
    <location>
        <begin position="85"/>
        <end position="292"/>
    </location>
</feature>
<evidence type="ECO:0000256" key="9">
    <source>
        <dbReference type="ARBA" id="ARBA00023136"/>
    </source>
</evidence>
<evidence type="ECO:0000256" key="1">
    <source>
        <dbReference type="ARBA" id="ARBA00022475"/>
    </source>
</evidence>
<evidence type="ECO:0000313" key="13">
    <source>
        <dbReference type="EMBL" id="QLG51147.1"/>
    </source>
</evidence>
<keyword evidence="4" id="KW-0479">Metal-binding</keyword>
<feature type="transmembrane region" description="Helical" evidence="11">
    <location>
        <begin position="198"/>
        <end position="218"/>
    </location>
</feature>
<dbReference type="GO" id="GO:0004222">
    <property type="term" value="F:metalloendopeptidase activity"/>
    <property type="evidence" value="ECO:0007669"/>
    <property type="project" value="InterPro"/>
</dbReference>
<keyword evidence="1" id="KW-1003">Cell membrane</keyword>
<evidence type="ECO:0000256" key="7">
    <source>
        <dbReference type="ARBA" id="ARBA00022989"/>
    </source>
</evidence>
<keyword evidence="2 10" id="KW-0645">Protease</keyword>
<evidence type="ECO:0000256" key="2">
    <source>
        <dbReference type="ARBA" id="ARBA00022670"/>
    </source>
</evidence>
<keyword evidence="14" id="KW-1185">Reference proteome</keyword>
<feature type="transmembrane region" description="Helical" evidence="11">
    <location>
        <begin position="34"/>
        <end position="52"/>
    </location>
</feature>
<name>A0A7D5GKC3_9EURY</name>
<keyword evidence="9 11" id="KW-0472">Membrane</keyword>
<comment type="cofactor">
    <cofactor evidence="10">
        <name>Zn(2+)</name>
        <dbReference type="ChEBI" id="CHEBI:29105"/>
    </cofactor>
    <text evidence="10">Binds 1 zinc ion per subunit.</text>
</comment>
<evidence type="ECO:0000256" key="6">
    <source>
        <dbReference type="ARBA" id="ARBA00022833"/>
    </source>
</evidence>
<evidence type="ECO:0000256" key="8">
    <source>
        <dbReference type="ARBA" id="ARBA00023049"/>
    </source>
</evidence>
<dbReference type="PANTHER" id="PTHR43221">
    <property type="entry name" value="PROTEASE HTPX"/>
    <property type="match status" value="1"/>
</dbReference>
<keyword evidence="5 10" id="KW-0378">Hydrolase</keyword>
<dbReference type="GO" id="GO:0046872">
    <property type="term" value="F:metal ion binding"/>
    <property type="evidence" value="ECO:0007669"/>
    <property type="project" value="UniProtKB-KW"/>
</dbReference>